<dbReference type="EMBL" id="JXAL01000024">
    <property type="protein sequence ID" value="KIL35029.1"/>
    <property type="molecule type" value="Genomic_DNA"/>
</dbReference>
<protein>
    <recommendedName>
        <fullName evidence="3">PepSY domain-containing protein</fullName>
    </recommendedName>
</protein>
<accession>A0ABR5A1V9</accession>
<evidence type="ECO:0000313" key="1">
    <source>
        <dbReference type="EMBL" id="KIL35029.1"/>
    </source>
</evidence>
<sequence>MSLGKAYSFDSKANSAYIGKKPVKTLTKADAEKLVRKHLKLDSKPAIYVEYDHNEGAEYLIHVYEVVIDDPNTGEGHTATWGWYYVNPKTGGIRSMF</sequence>
<comment type="caution">
    <text evidence="1">The sequence shown here is derived from an EMBL/GenBank/DDBJ whole genome shotgun (WGS) entry which is preliminary data.</text>
</comment>
<dbReference type="RefSeq" id="WP_041064941.1">
    <property type="nucleotide sequence ID" value="NZ_JXAL01000024.1"/>
</dbReference>
<organism evidence="1 2">
    <name type="scientific">Cohnella kolymensis</name>
    <dbReference type="NCBI Taxonomy" id="1590652"/>
    <lineage>
        <taxon>Bacteria</taxon>
        <taxon>Bacillati</taxon>
        <taxon>Bacillota</taxon>
        <taxon>Bacilli</taxon>
        <taxon>Bacillales</taxon>
        <taxon>Paenibacillaceae</taxon>
        <taxon>Cohnella</taxon>
    </lineage>
</organism>
<gene>
    <name evidence="1" type="ORF">SD71_15265</name>
</gene>
<evidence type="ECO:0000313" key="2">
    <source>
        <dbReference type="Proteomes" id="UP000054526"/>
    </source>
</evidence>
<keyword evidence="2" id="KW-1185">Reference proteome</keyword>
<reference evidence="1 2" key="1">
    <citation type="submission" date="2014-12" db="EMBL/GenBank/DDBJ databases">
        <title>Draft genome sequence of Cohnella kolymensis strain B-2846.</title>
        <authorList>
            <person name="Karlyshev A.V."/>
            <person name="Kudryashova E.B."/>
        </authorList>
    </citation>
    <scope>NUCLEOTIDE SEQUENCE [LARGE SCALE GENOMIC DNA]</scope>
    <source>
        <strain evidence="1 2">VKM B-2846</strain>
    </source>
</reference>
<proteinExistence type="predicted"/>
<dbReference type="Gene3D" id="3.10.450.170">
    <property type="entry name" value="type vi secretion system effector-immunity co pseudomonas protegens"/>
    <property type="match status" value="1"/>
</dbReference>
<dbReference type="Proteomes" id="UP000054526">
    <property type="component" value="Unassembled WGS sequence"/>
</dbReference>
<evidence type="ECO:0008006" key="3">
    <source>
        <dbReference type="Google" id="ProtNLM"/>
    </source>
</evidence>
<name>A0ABR5A1V9_9BACL</name>